<keyword evidence="3" id="KW-1185">Reference proteome</keyword>
<sequence>MGEREASEKIEGAQGPRTGTEKLASSLGLLNGGSGSRAVVADNSQTSTNRGTAQFWNMPAAQRDVAMAPPVPDGLTTKDRVMDWWTRRAEDRDFNARVRADRGGTLDGGESRKGSTIGAASQFRPPQLGLNFDSSGSLDPFSDNNASSYNATYATQLAQVSPLNPFADTGKRTFSTDQPSAIPPRAHGRSQSTSVRDTYYPPRSMAFRPDSAFRESLQSVTPFADRRHKGRSDPFDLEIESRLVPSADDVAQMPRLTRMSSNYSSHTRGTSLPYSQYSSGVSLSDWSIMGADVRLSTGPTMGEQGRPGELARWSSDKGRAQGGRGVEQAM</sequence>
<reference evidence="2" key="1">
    <citation type="submission" date="2021-09" db="EMBL/GenBank/DDBJ databases">
        <title>A high-quality genome of the endoparasitic fungus Hirsutella rhossiliensis with a comparison of Hirsutella genomes reveals transposable elements contributing to genome size variation.</title>
        <authorList>
            <person name="Lin R."/>
            <person name="Jiao Y."/>
            <person name="Sun X."/>
            <person name="Ling J."/>
            <person name="Xie B."/>
            <person name="Cheng X."/>
        </authorList>
    </citation>
    <scope>NUCLEOTIDE SEQUENCE</scope>
    <source>
        <strain evidence="2">HR02</strain>
    </source>
</reference>
<evidence type="ECO:0000313" key="2">
    <source>
        <dbReference type="EMBL" id="KAH0957995.1"/>
    </source>
</evidence>
<comment type="caution">
    <text evidence="2">The sequence shown here is derived from an EMBL/GenBank/DDBJ whole genome shotgun (WGS) entry which is preliminary data.</text>
</comment>
<dbReference type="AlphaFoldDB" id="A0A9P8SE40"/>
<feature type="compositionally biased region" description="Basic and acidic residues" evidence="1">
    <location>
        <begin position="1"/>
        <end position="11"/>
    </location>
</feature>
<evidence type="ECO:0000313" key="3">
    <source>
        <dbReference type="Proteomes" id="UP000824596"/>
    </source>
</evidence>
<dbReference type="RefSeq" id="XP_044715509.1">
    <property type="nucleotide sequence ID" value="XM_044869558.1"/>
</dbReference>
<feature type="region of interest" description="Disordered" evidence="1">
    <location>
        <begin position="164"/>
        <end position="203"/>
    </location>
</feature>
<feature type="compositionally biased region" description="Gly residues" evidence="1">
    <location>
        <begin position="320"/>
        <end position="330"/>
    </location>
</feature>
<accession>A0A9P8SE40</accession>
<feature type="compositionally biased region" description="Basic and acidic residues" evidence="1">
    <location>
        <begin position="100"/>
        <end position="113"/>
    </location>
</feature>
<feature type="compositionally biased region" description="Polar residues" evidence="1">
    <location>
        <begin position="42"/>
        <end position="53"/>
    </location>
</feature>
<organism evidence="2 3">
    <name type="scientific">Hirsutella rhossiliensis</name>
    <dbReference type="NCBI Taxonomy" id="111463"/>
    <lineage>
        <taxon>Eukaryota</taxon>
        <taxon>Fungi</taxon>
        <taxon>Dikarya</taxon>
        <taxon>Ascomycota</taxon>
        <taxon>Pezizomycotina</taxon>
        <taxon>Sordariomycetes</taxon>
        <taxon>Hypocreomycetidae</taxon>
        <taxon>Hypocreales</taxon>
        <taxon>Ophiocordycipitaceae</taxon>
        <taxon>Hirsutella</taxon>
    </lineage>
</organism>
<feature type="region of interest" description="Disordered" evidence="1">
    <location>
        <begin position="1"/>
        <end position="53"/>
    </location>
</feature>
<dbReference type="OrthoDB" id="5240840at2759"/>
<feature type="region of interest" description="Disordered" evidence="1">
    <location>
        <begin position="297"/>
        <end position="330"/>
    </location>
</feature>
<proteinExistence type="predicted"/>
<protein>
    <submittedName>
        <fullName evidence="2">Uncharacterized protein</fullName>
    </submittedName>
</protein>
<feature type="region of interest" description="Disordered" evidence="1">
    <location>
        <begin position="100"/>
        <end position="126"/>
    </location>
</feature>
<gene>
    <name evidence="2" type="ORF">HRG_11088</name>
</gene>
<evidence type="ECO:0000256" key="1">
    <source>
        <dbReference type="SAM" id="MobiDB-lite"/>
    </source>
</evidence>
<name>A0A9P8SE40_9HYPO</name>
<dbReference type="Proteomes" id="UP000824596">
    <property type="component" value="Unassembled WGS sequence"/>
</dbReference>
<dbReference type="EMBL" id="JAIZPD010000018">
    <property type="protein sequence ID" value="KAH0957995.1"/>
    <property type="molecule type" value="Genomic_DNA"/>
</dbReference>
<dbReference type="GeneID" id="68360216"/>